<evidence type="ECO:0000256" key="1">
    <source>
        <dbReference type="PROSITE-ProRule" id="PRU00169"/>
    </source>
</evidence>
<reference evidence="4" key="1">
    <citation type="submission" date="2023-07" db="EMBL/GenBank/DDBJ databases">
        <title>Novel species isolated from saline lakes on Tibetan Plateau.</title>
        <authorList>
            <person name="Lu H."/>
        </authorList>
    </citation>
    <scope>NUCLEOTIDE SEQUENCE [LARGE SCALE GENOMIC DNA]</scope>
    <source>
        <strain evidence="4">CAK8W</strain>
    </source>
</reference>
<dbReference type="Gene3D" id="3.40.50.2300">
    <property type="match status" value="1"/>
</dbReference>
<comment type="caution">
    <text evidence="3">The sequence shown here is derived from an EMBL/GenBank/DDBJ whole genome shotgun (WGS) entry which is preliminary data.</text>
</comment>
<name>A0ABS7XG73_9FLAO</name>
<accession>A0ABS7XG73</accession>
<keyword evidence="1" id="KW-0597">Phosphoprotein</keyword>
<organism evidence="3 4">
    <name type="scientific">Psychroflexus longus</name>
    <dbReference type="NCBI Taxonomy" id="2873596"/>
    <lineage>
        <taxon>Bacteria</taxon>
        <taxon>Pseudomonadati</taxon>
        <taxon>Bacteroidota</taxon>
        <taxon>Flavobacteriia</taxon>
        <taxon>Flavobacteriales</taxon>
        <taxon>Flavobacteriaceae</taxon>
        <taxon>Psychroflexus</taxon>
    </lineage>
</organism>
<dbReference type="Pfam" id="PF00072">
    <property type="entry name" value="Response_reg"/>
    <property type="match status" value="1"/>
</dbReference>
<dbReference type="SUPFAM" id="SSF52172">
    <property type="entry name" value="CheY-like"/>
    <property type="match status" value="1"/>
</dbReference>
<evidence type="ECO:0000313" key="3">
    <source>
        <dbReference type="EMBL" id="MBZ9777424.1"/>
    </source>
</evidence>
<dbReference type="InterPro" id="IPR011006">
    <property type="entry name" value="CheY-like_superfamily"/>
</dbReference>
<dbReference type="RefSeq" id="WP_224459807.1">
    <property type="nucleotide sequence ID" value="NZ_JAIQZE010000001.1"/>
</dbReference>
<feature type="domain" description="Response regulatory" evidence="2">
    <location>
        <begin position="6"/>
        <end position="135"/>
    </location>
</feature>
<protein>
    <submittedName>
        <fullName evidence="3">Response regulator</fullName>
    </submittedName>
</protein>
<keyword evidence="4" id="KW-1185">Reference proteome</keyword>
<dbReference type="PROSITE" id="PS50110">
    <property type="entry name" value="RESPONSE_REGULATORY"/>
    <property type="match status" value="1"/>
</dbReference>
<feature type="modified residue" description="4-aspartylphosphate" evidence="1">
    <location>
        <position position="60"/>
    </location>
</feature>
<evidence type="ECO:0000313" key="4">
    <source>
        <dbReference type="Proteomes" id="UP001199314"/>
    </source>
</evidence>
<sequence length="135" mass="15335">MLDKFTVAIIDNDPLVIFATKHMVKACLTASSILTYQNPEKFIADIEAEEISIPSVILCDYDMPEMTGLEVHDNLKNFLGEEENHCCFYVVSSEDNLLLHSEKFNSDFFCGIWEKSLGVIKVQHLINKSRFNIAS</sequence>
<dbReference type="Proteomes" id="UP001199314">
    <property type="component" value="Unassembled WGS sequence"/>
</dbReference>
<dbReference type="InterPro" id="IPR001789">
    <property type="entry name" value="Sig_transdc_resp-reg_receiver"/>
</dbReference>
<dbReference type="EMBL" id="JAIQZE010000001">
    <property type="protein sequence ID" value="MBZ9777424.1"/>
    <property type="molecule type" value="Genomic_DNA"/>
</dbReference>
<dbReference type="CDD" id="cd00156">
    <property type="entry name" value="REC"/>
    <property type="match status" value="1"/>
</dbReference>
<evidence type="ECO:0000259" key="2">
    <source>
        <dbReference type="PROSITE" id="PS50110"/>
    </source>
</evidence>
<proteinExistence type="predicted"/>
<gene>
    <name evidence="3" type="ORF">LB452_00685</name>
</gene>